<dbReference type="Pfam" id="PF12915">
    <property type="entry name" value="DUF3833"/>
    <property type="match status" value="1"/>
</dbReference>
<evidence type="ECO:0000313" key="1">
    <source>
        <dbReference type="EMBL" id="KEP68900.1"/>
    </source>
</evidence>
<dbReference type="InterPro" id="IPR024409">
    <property type="entry name" value="DUF3833"/>
</dbReference>
<dbReference type="eggNOG" id="ENOG5031DNS">
    <property type="taxonomic scope" value="Bacteria"/>
</dbReference>
<keyword evidence="2" id="KW-1185">Reference proteome</keyword>
<dbReference type="OrthoDB" id="5296954at2"/>
<evidence type="ECO:0000313" key="2">
    <source>
        <dbReference type="Proteomes" id="UP000027725"/>
    </source>
</evidence>
<reference evidence="1 2" key="1">
    <citation type="submission" date="2014-03" db="EMBL/GenBank/DDBJ databases">
        <title>The draft genome sequence of Thioclava dalianensis DLFJ1-1.</title>
        <authorList>
            <person name="Lai Q."/>
            <person name="Shao Z."/>
        </authorList>
    </citation>
    <scope>NUCLEOTIDE SEQUENCE [LARGE SCALE GENOMIC DNA]</scope>
    <source>
        <strain evidence="1 2">DLFJ1-1</strain>
    </source>
</reference>
<gene>
    <name evidence="1" type="ORF">DL1_07955</name>
</gene>
<dbReference type="Proteomes" id="UP000027725">
    <property type="component" value="Unassembled WGS sequence"/>
</dbReference>
<organism evidence="1 2">
    <name type="scientific">Thioclava dalianensis</name>
    <dbReference type="NCBI Taxonomy" id="1185766"/>
    <lineage>
        <taxon>Bacteria</taxon>
        <taxon>Pseudomonadati</taxon>
        <taxon>Pseudomonadota</taxon>
        <taxon>Alphaproteobacteria</taxon>
        <taxon>Rhodobacterales</taxon>
        <taxon>Paracoccaceae</taxon>
        <taxon>Thioclava</taxon>
    </lineage>
</organism>
<sequence>MKYLVLIVVLVLAAVLVRQVFFSFQSQKLSDYASDGPPFDIRQAFDGPVIAHGMIYGPNGRVTSRFRALMVGKFTNTGGVIEETFEYASGRKQVREWRIKFAEDGTISSTADDIEGTARMEQRGNALEMHYRLRLPEDAGGHVLDVTDWIYQMPDGTLLNRSQMRKFGIKVAELFAVMQRETDTIPAQ</sequence>
<name>A0A074TFG8_9RHOB</name>
<comment type="caution">
    <text evidence="1">The sequence shown here is derived from an EMBL/GenBank/DDBJ whole genome shotgun (WGS) entry which is preliminary data.</text>
</comment>
<protein>
    <recommendedName>
        <fullName evidence="3">Lipoprotein</fullName>
    </recommendedName>
</protein>
<dbReference type="EMBL" id="JHEH01000021">
    <property type="protein sequence ID" value="KEP68900.1"/>
    <property type="molecule type" value="Genomic_DNA"/>
</dbReference>
<accession>A0A074TFG8</accession>
<proteinExistence type="predicted"/>
<dbReference type="STRING" id="1185766.SAMN05216224_104278"/>
<evidence type="ECO:0008006" key="3">
    <source>
        <dbReference type="Google" id="ProtNLM"/>
    </source>
</evidence>
<dbReference type="RefSeq" id="WP_038067795.1">
    <property type="nucleotide sequence ID" value="NZ_FOVB01000004.1"/>
</dbReference>
<dbReference type="AlphaFoldDB" id="A0A074TFG8"/>